<dbReference type="SMART" id="SM00895">
    <property type="entry name" value="FCD"/>
    <property type="match status" value="1"/>
</dbReference>
<reference evidence="5 6" key="1">
    <citation type="submission" date="2016-06" db="EMBL/GenBank/DDBJ databases">
        <authorList>
            <person name="Olsen C.W."/>
            <person name="Carey S."/>
            <person name="Hinshaw L."/>
            <person name="Karasin A.I."/>
        </authorList>
    </citation>
    <scope>NUCLEOTIDE SEQUENCE [LARGE SCALE GENOMIC DNA]</scope>
    <source>
        <strain evidence="5 6">LZ-22</strain>
    </source>
</reference>
<dbReference type="CDD" id="cd07377">
    <property type="entry name" value="WHTH_GntR"/>
    <property type="match status" value="1"/>
</dbReference>
<sequence>MADGTKAYQVVLEHIEEAILGGTLLVGQLLPPERDLAAQLGVSRAAVREAIHALVAQGVLTSSVGPRGGTRVAAMQAEALKRVLRLQVALADFPVSDVSEVRIALERTTIAAACRDIAPEVLAQIREVLDLMSAAEDPDEFNALDTRFHVLIATAGHNELATDMTIAIRESLRRPILGAEKVMDGWPAFRGSAMDQHERIYAALAAGDAQEAAAAMEAHIRASYSILPLETS</sequence>
<evidence type="ECO:0000313" key="5">
    <source>
        <dbReference type="EMBL" id="SDB86534.1"/>
    </source>
</evidence>
<dbReference type="OrthoDB" id="3172099at2"/>
<dbReference type="EMBL" id="FMYF01000005">
    <property type="protein sequence ID" value="SDB86534.1"/>
    <property type="molecule type" value="Genomic_DNA"/>
</dbReference>
<keyword evidence="3" id="KW-0804">Transcription</keyword>
<dbReference type="Gene3D" id="1.10.10.10">
    <property type="entry name" value="Winged helix-like DNA-binding domain superfamily/Winged helix DNA-binding domain"/>
    <property type="match status" value="1"/>
</dbReference>
<accession>A0A1G6GX75</accession>
<keyword evidence="1" id="KW-0805">Transcription regulation</keyword>
<evidence type="ECO:0000256" key="2">
    <source>
        <dbReference type="ARBA" id="ARBA00023125"/>
    </source>
</evidence>
<dbReference type="Gene3D" id="1.20.120.530">
    <property type="entry name" value="GntR ligand-binding domain-like"/>
    <property type="match status" value="1"/>
</dbReference>
<dbReference type="PRINTS" id="PR00035">
    <property type="entry name" value="HTHGNTR"/>
</dbReference>
<organism evidence="5 6">
    <name type="scientific">Raineyella antarctica</name>
    <dbReference type="NCBI Taxonomy" id="1577474"/>
    <lineage>
        <taxon>Bacteria</taxon>
        <taxon>Bacillati</taxon>
        <taxon>Actinomycetota</taxon>
        <taxon>Actinomycetes</taxon>
        <taxon>Propionibacteriales</taxon>
        <taxon>Propionibacteriaceae</taxon>
        <taxon>Raineyella</taxon>
    </lineage>
</organism>
<dbReference type="InterPro" id="IPR011711">
    <property type="entry name" value="GntR_C"/>
</dbReference>
<dbReference type="PANTHER" id="PTHR43537:SF5">
    <property type="entry name" value="UXU OPERON TRANSCRIPTIONAL REGULATOR"/>
    <property type="match status" value="1"/>
</dbReference>
<dbReference type="Pfam" id="PF00392">
    <property type="entry name" value="GntR"/>
    <property type="match status" value="1"/>
</dbReference>
<dbReference type="SUPFAM" id="SSF46785">
    <property type="entry name" value="Winged helix' DNA-binding domain"/>
    <property type="match status" value="1"/>
</dbReference>
<dbReference type="InterPro" id="IPR008920">
    <property type="entry name" value="TF_FadR/GntR_C"/>
</dbReference>
<dbReference type="InterPro" id="IPR036388">
    <property type="entry name" value="WH-like_DNA-bd_sf"/>
</dbReference>
<gene>
    <name evidence="5" type="ORF">GA0111570_105224</name>
</gene>
<evidence type="ECO:0000256" key="3">
    <source>
        <dbReference type="ARBA" id="ARBA00023163"/>
    </source>
</evidence>
<dbReference type="RefSeq" id="WP_092609898.1">
    <property type="nucleotide sequence ID" value="NZ_FMYF01000005.1"/>
</dbReference>
<dbReference type="PROSITE" id="PS50949">
    <property type="entry name" value="HTH_GNTR"/>
    <property type="match status" value="1"/>
</dbReference>
<protein>
    <submittedName>
        <fullName evidence="5">DNA-binding transcriptional regulator, FadR family</fullName>
    </submittedName>
</protein>
<dbReference type="STRING" id="1577474.GA0111570_105224"/>
<dbReference type="PANTHER" id="PTHR43537">
    <property type="entry name" value="TRANSCRIPTIONAL REGULATOR, GNTR FAMILY"/>
    <property type="match status" value="1"/>
</dbReference>
<dbReference type="InterPro" id="IPR000524">
    <property type="entry name" value="Tscrpt_reg_HTH_GntR"/>
</dbReference>
<dbReference type="SMART" id="SM00345">
    <property type="entry name" value="HTH_GNTR"/>
    <property type="match status" value="1"/>
</dbReference>
<dbReference type="AlphaFoldDB" id="A0A1G6GX75"/>
<evidence type="ECO:0000313" key="6">
    <source>
        <dbReference type="Proteomes" id="UP000199086"/>
    </source>
</evidence>
<dbReference type="Proteomes" id="UP000199086">
    <property type="component" value="Unassembled WGS sequence"/>
</dbReference>
<dbReference type="Pfam" id="PF07729">
    <property type="entry name" value="FCD"/>
    <property type="match status" value="1"/>
</dbReference>
<dbReference type="GO" id="GO:0003700">
    <property type="term" value="F:DNA-binding transcription factor activity"/>
    <property type="evidence" value="ECO:0007669"/>
    <property type="project" value="InterPro"/>
</dbReference>
<dbReference type="SUPFAM" id="SSF48008">
    <property type="entry name" value="GntR ligand-binding domain-like"/>
    <property type="match status" value="1"/>
</dbReference>
<dbReference type="InterPro" id="IPR036390">
    <property type="entry name" value="WH_DNA-bd_sf"/>
</dbReference>
<keyword evidence="6" id="KW-1185">Reference proteome</keyword>
<keyword evidence="2 5" id="KW-0238">DNA-binding</keyword>
<proteinExistence type="predicted"/>
<evidence type="ECO:0000259" key="4">
    <source>
        <dbReference type="PROSITE" id="PS50949"/>
    </source>
</evidence>
<name>A0A1G6GX75_9ACTN</name>
<dbReference type="GO" id="GO:0003677">
    <property type="term" value="F:DNA binding"/>
    <property type="evidence" value="ECO:0007669"/>
    <property type="project" value="UniProtKB-KW"/>
</dbReference>
<feature type="domain" description="HTH gntR-type" evidence="4">
    <location>
        <begin position="5"/>
        <end position="75"/>
    </location>
</feature>
<evidence type="ECO:0000256" key="1">
    <source>
        <dbReference type="ARBA" id="ARBA00023015"/>
    </source>
</evidence>